<sequence>MAPLATAINYKPSASQTSTQQHAFLSNEVNRRAPLPSVLAPNPLPSMACPTATSHLIEILGQGENQSLPLLPRPVTIVHYDVNGAPIISPHLPGIDEFILTSEYTLQRLVLHIQNVLDTKMDFMEEQDRGNERLALGQVIGDAITKDMMDEKGKLLVSSIEVRGGGERFFKEFPGIMGEVVWGGRLKGVASRNENPNGKYDGREAEYVMWNRDGGELQMYWDHYRMVVMKGIMLQVERPILKVRTVRRVATEGAGLVAGGHVFTRSFPPDEETSADLSKESEKEEVADGTEEPLHQSIPDLSSLDAPEFQVVMLFQEELKHNDNPDLEYIYNSFLEQGGEPMKELVFKDKEGYGRVATWVEPDGLIPDDGSDVETIRANQSPRELTVVSLILPTTYDPKLRAQLAEALEAAVSFDPKDDAIFFSSGHKPPTTRPRKKFQPRRRQNTIINLFRNRVQGTLENNSGGGSLNSHDMGTPGSSNWCSPSGPGYLPMVNSPTPSTPSNIVPSLNMQSASSTPTLDSGSRVEARRTSPLRRLATTSQLRPDSPIFNYPQAKTISNFKTTSLDMDLLGLFNGNKTPNAVSSAPGSDMGRQTPVTNPMVTSAAHTSIHGSQNDLGTGFSATMTQTPSGGAEPNVNFQSSLSNQNATQTESTDTRASSYQLYPDLQQGQGSGFNPSMVHNPFVFNDDLYGGYVGASPNAGMAGDHLVDMNFGAGGYPFDFSDPSNFIFNNANFMNGFGGSM</sequence>
<evidence type="ECO:0000256" key="1">
    <source>
        <dbReference type="SAM" id="MobiDB-lite"/>
    </source>
</evidence>
<feature type="region of interest" description="Disordered" evidence="1">
    <location>
        <begin position="265"/>
        <end position="300"/>
    </location>
</feature>
<dbReference type="Proteomes" id="UP000254866">
    <property type="component" value="Unassembled WGS sequence"/>
</dbReference>
<keyword evidence="3" id="KW-1185">Reference proteome</keyword>
<dbReference type="EMBL" id="NPIC01000001">
    <property type="protein sequence ID" value="RDL42196.1"/>
    <property type="molecule type" value="Genomic_DNA"/>
</dbReference>
<dbReference type="GeneID" id="43595024"/>
<reference evidence="2 3" key="1">
    <citation type="journal article" date="2018" name="IMA Fungus">
        <title>IMA Genome-F 9: Draft genome sequence of Annulohypoxylon stygium, Aspergillus mulundensis, Berkeleyomyces basicola (syn. Thielaviopsis basicola), Ceratocystis smalleyi, two Cercospora beticola strains, Coleophoma cylindrospora, Fusarium fracticaudum, Phialophora cf. hyalina, and Morchella septimelata.</title>
        <authorList>
            <person name="Wingfield B.D."/>
            <person name="Bills G.F."/>
            <person name="Dong Y."/>
            <person name="Huang W."/>
            <person name="Nel W.J."/>
            <person name="Swalarsk-Parry B.S."/>
            <person name="Vaghefi N."/>
            <person name="Wilken P.M."/>
            <person name="An Z."/>
            <person name="de Beer Z.W."/>
            <person name="De Vos L."/>
            <person name="Chen L."/>
            <person name="Duong T.A."/>
            <person name="Gao Y."/>
            <person name="Hammerbacher A."/>
            <person name="Kikkert J.R."/>
            <person name="Li Y."/>
            <person name="Li H."/>
            <person name="Li K."/>
            <person name="Li Q."/>
            <person name="Liu X."/>
            <person name="Ma X."/>
            <person name="Naidoo K."/>
            <person name="Pethybridge S.J."/>
            <person name="Sun J."/>
            <person name="Steenkamp E.T."/>
            <person name="van der Nest M.A."/>
            <person name="van Wyk S."/>
            <person name="Wingfield M.J."/>
            <person name="Xiong C."/>
            <person name="Yue Q."/>
            <person name="Zhang X."/>
        </authorList>
    </citation>
    <scope>NUCLEOTIDE SEQUENCE [LARGE SCALE GENOMIC DNA]</scope>
    <source>
        <strain evidence="2 3">BP 5553</strain>
    </source>
</reference>
<name>A0A370U341_9HELO</name>
<organism evidence="2 3">
    <name type="scientific">Venustampulla echinocandica</name>
    <dbReference type="NCBI Taxonomy" id="2656787"/>
    <lineage>
        <taxon>Eukaryota</taxon>
        <taxon>Fungi</taxon>
        <taxon>Dikarya</taxon>
        <taxon>Ascomycota</taxon>
        <taxon>Pezizomycotina</taxon>
        <taxon>Leotiomycetes</taxon>
        <taxon>Helotiales</taxon>
        <taxon>Pleuroascaceae</taxon>
        <taxon>Venustampulla</taxon>
    </lineage>
</organism>
<feature type="compositionally biased region" description="Polar residues" evidence="1">
    <location>
        <begin position="610"/>
        <end position="629"/>
    </location>
</feature>
<comment type="caution">
    <text evidence="2">The sequence shown here is derived from an EMBL/GenBank/DDBJ whole genome shotgun (WGS) entry which is preliminary data.</text>
</comment>
<evidence type="ECO:0000313" key="2">
    <source>
        <dbReference type="EMBL" id="RDL42196.1"/>
    </source>
</evidence>
<gene>
    <name evidence="2" type="ORF">BP5553_02175</name>
</gene>
<feature type="region of interest" description="Disordered" evidence="1">
    <location>
        <begin position="610"/>
        <end position="657"/>
    </location>
</feature>
<feature type="compositionally biased region" description="Polar residues" evidence="1">
    <location>
        <begin position="494"/>
        <end position="521"/>
    </location>
</feature>
<evidence type="ECO:0000313" key="3">
    <source>
        <dbReference type="Proteomes" id="UP000254866"/>
    </source>
</evidence>
<feature type="compositionally biased region" description="Polar residues" evidence="1">
    <location>
        <begin position="636"/>
        <end position="657"/>
    </location>
</feature>
<feature type="compositionally biased region" description="Polar residues" evidence="1">
    <location>
        <begin position="455"/>
        <end position="483"/>
    </location>
</feature>
<dbReference type="AlphaFoldDB" id="A0A370U341"/>
<proteinExistence type="predicted"/>
<dbReference type="OrthoDB" id="3515881at2759"/>
<accession>A0A370U341</accession>
<feature type="compositionally biased region" description="Basic and acidic residues" evidence="1">
    <location>
        <begin position="277"/>
        <end position="286"/>
    </location>
</feature>
<feature type="compositionally biased region" description="Basic residues" evidence="1">
    <location>
        <begin position="433"/>
        <end position="444"/>
    </location>
</feature>
<feature type="region of interest" description="Disordered" evidence="1">
    <location>
        <begin position="422"/>
        <end position="544"/>
    </location>
</feature>
<dbReference type="RefSeq" id="XP_031874852.1">
    <property type="nucleotide sequence ID" value="XM_032010798.1"/>
</dbReference>
<protein>
    <submittedName>
        <fullName evidence="2">Uncharacterized protein</fullName>
    </submittedName>
</protein>